<gene>
    <name evidence="11" type="ORF">EOD42_09935</name>
</gene>
<keyword evidence="5" id="KW-0012">Acyltransferase</keyword>
<comment type="catalytic activity">
    <reaction evidence="10">
        <text>a (3R)-hydroxyacyl-[ACP] + L-ornithine = a lyso-ornithine lipid + holo-[ACP] + H(+)</text>
        <dbReference type="Rhea" id="RHEA:20633"/>
        <dbReference type="Rhea" id="RHEA-COMP:9685"/>
        <dbReference type="Rhea" id="RHEA-COMP:9945"/>
        <dbReference type="ChEBI" id="CHEBI:15378"/>
        <dbReference type="ChEBI" id="CHEBI:46911"/>
        <dbReference type="ChEBI" id="CHEBI:64479"/>
        <dbReference type="ChEBI" id="CHEBI:78827"/>
        <dbReference type="ChEBI" id="CHEBI:138482"/>
        <dbReference type="EC" id="2.3.2.30"/>
    </reaction>
    <physiologicalReaction direction="left-to-right" evidence="10">
        <dbReference type="Rhea" id="RHEA:20634"/>
    </physiologicalReaction>
</comment>
<dbReference type="Gene3D" id="3.40.630.30">
    <property type="match status" value="1"/>
</dbReference>
<comment type="caution">
    <text evidence="11">The sequence shown here is derived from an EMBL/GenBank/DDBJ whole genome shotgun (WGS) entry which is preliminary data.</text>
</comment>
<evidence type="ECO:0000256" key="4">
    <source>
        <dbReference type="ARBA" id="ARBA00023098"/>
    </source>
</evidence>
<dbReference type="AlphaFoldDB" id="A0A437MGE9"/>
<dbReference type="RefSeq" id="WP_127787376.1">
    <property type="nucleotide sequence ID" value="NZ_SACL01000003.1"/>
</dbReference>
<evidence type="ECO:0000256" key="1">
    <source>
        <dbReference type="ARBA" id="ARBA00005189"/>
    </source>
</evidence>
<evidence type="ECO:0000256" key="7">
    <source>
        <dbReference type="ARBA" id="ARBA00039058"/>
    </source>
</evidence>
<evidence type="ECO:0000313" key="11">
    <source>
        <dbReference type="EMBL" id="RVT96724.1"/>
    </source>
</evidence>
<keyword evidence="3 11" id="KW-0808">Transferase</keyword>
<dbReference type="SUPFAM" id="SSF55729">
    <property type="entry name" value="Acyl-CoA N-acyltransferases (Nat)"/>
    <property type="match status" value="1"/>
</dbReference>
<accession>A0A437MGE9</accession>
<dbReference type="InterPro" id="IPR016181">
    <property type="entry name" value="Acyl_CoA_acyltransferase"/>
</dbReference>
<reference evidence="11 12" key="1">
    <citation type="submission" date="2019-01" db="EMBL/GenBank/DDBJ databases">
        <authorList>
            <person name="Chen W.-M."/>
        </authorList>
    </citation>
    <scope>NUCLEOTIDE SEQUENCE [LARGE SCALE GENOMIC DNA]</scope>
    <source>
        <strain evidence="11 12">CCP-6</strain>
    </source>
</reference>
<keyword evidence="2" id="KW-0444">Lipid biosynthesis</keyword>
<keyword evidence="12" id="KW-1185">Reference proteome</keyword>
<dbReference type="PANTHER" id="PTHR37323">
    <property type="entry name" value="GCN5-RELATED N-ACETYLTRANSFERASE"/>
    <property type="match status" value="1"/>
</dbReference>
<dbReference type="GO" id="GO:0043810">
    <property type="term" value="F:ornithine-acyl [acyl carrier protein] N-acyltransferase activity"/>
    <property type="evidence" value="ECO:0007669"/>
    <property type="project" value="UniProtKB-EC"/>
</dbReference>
<dbReference type="InterPro" id="IPR052351">
    <property type="entry name" value="Ornithine_N-alpha-AT"/>
</dbReference>
<dbReference type="OrthoDB" id="9787072at2"/>
<evidence type="ECO:0000313" key="12">
    <source>
        <dbReference type="Proteomes" id="UP000282957"/>
    </source>
</evidence>
<evidence type="ECO:0000256" key="3">
    <source>
        <dbReference type="ARBA" id="ARBA00022679"/>
    </source>
</evidence>
<evidence type="ECO:0000256" key="2">
    <source>
        <dbReference type="ARBA" id="ARBA00022516"/>
    </source>
</evidence>
<protein>
    <recommendedName>
        <fullName evidence="8">L-ornithine N(alpha)-acyltransferase</fullName>
        <ecNumber evidence="7">2.3.2.30</ecNumber>
    </recommendedName>
</protein>
<proteinExistence type="inferred from homology"/>
<dbReference type="PANTHER" id="PTHR37323:SF1">
    <property type="entry name" value="L-ORNITHINE N(ALPHA)-ACYLTRANSFERASE"/>
    <property type="match status" value="1"/>
</dbReference>
<comment type="function">
    <text evidence="9">Catalyzes the first step in the biosynthesis of ornithine lipids, which are phosphorus-free membrane lipids. Catalyzes the 3-hydroxyacyl-acyl carrier protein-dependent acylation of ornithine to form lyso-ornithine lipid (LOL).</text>
</comment>
<keyword evidence="4" id="KW-0443">Lipid metabolism</keyword>
<evidence type="ECO:0000256" key="5">
    <source>
        <dbReference type="ARBA" id="ARBA00023315"/>
    </source>
</evidence>
<dbReference type="EC" id="2.3.2.30" evidence="7"/>
<evidence type="ECO:0000256" key="9">
    <source>
        <dbReference type="ARBA" id="ARBA00045724"/>
    </source>
</evidence>
<dbReference type="Pfam" id="PF13444">
    <property type="entry name" value="Acetyltransf_5"/>
    <property type="match status" value="1"/>
</dbReference>
<name>A0A437MGE9_9PROT</name>
<evidence type="ECO:0000256" key="6">
    <source>
        <dbReference type="ARBA" id="ARBA00038095"/>
    </source>
</evidence>
<dbReference type="Proteomes" id="UP000282957">
    <property type="component" value="Unassembled WGS sequence"/>
</dbReference>
<dbReference type="GO" id="GO:0006629">
    <property type="term" value="P:lipid metabolic process"/>
    <property type="evidence" value="ECO:0007669"/>
    <property type="project" value="UniProtKB-KW"/>
</dbReference>
<evidence type="ECO:0000256" key="8">
    <source>
        <dbReference type="ARBA" id="ARBA00039866"/>
    </source>
</evidence>
<evidence type="ECO:0000256" key="10">
    <source>
        <dbReference type="ARBA" id="ARBA00047785"/>
    </source>
</evidence>
<comment type="similarity">
    <text evidence="6">Belongs to the acetyltransferase family. OlsB subfamily.</text>
</comment>
<comment type="pathway">
    <text evidence="1">Lipid metabolism.</text>
</comment>
<dbReference type="EMBL" id="SACL01000003">
    <property type="protein sequence ID" value="RVT96724.1"/>
    <property type="molecule type" value="Genomic_DNA"/>
</dbReference>
<organism evidence="11 12">
    <name type="scientific">Rhodovarius crocodyli</name>
    <dbReference type="NCBI Taxonomy" id="1979269"/>
    <lineage>
        <taxon>Bacteria</taxon>
        <taxon>Pseudomonadati</taxon>
        <taxon>Pseudomonadota</taxon>
        <taxon>Alphaproteobacteria</taxon>
        <taxon>Acetobacterales</taxon>
        <taxon>Roseomonadaceae</taxon>
        <taxon>Rhodovarius</taxon>
    </lineage>
</organism>
<sequence>MSLPFEEIRAGNLGVRIAKSEAEIVASQRLRYKVFVEEMGAQPDDAARATGIDSDQFDAVADHLLVLDHNRGEDEAAVVGSYRLIRRAAASKVGRFYSADEYDISCMQNFPGEVLELGRSCVAVEYRNRGSMQLLWEGIAAYVSHYRIEVMFGCASLPGVDLQANAAQLSYLYHKHLAPEAIRPVALPSRYESMNLLPPEAYDAKRALLDLPPLIKGYLRLGGFVGDGAVLDVPFNTTDVSIVVKTDLITSKYSKHYERKLGAEDVSFKSS</sequence>